<feature type="region of interest" description="Disordered" evidence="1">
    <location>
        <begin position="88"/>
        <end position="117"/>
    </location>
</feature>
<evidence type="ECO:0000313" key="3">
    <source>
        <dbReference type="Proteomes" id="UP000525987"/>
    </source>
</evidence>
<gene>
    <name evidence="2" type="ORF">FHR96_001095</name>
</gene>
<evidence type="ECO:0000256" key="1">
    <source>
        <dbReference type="SAM" id="MobiDB-lite"/>
    </source>
</evidence>
<protein>
    <recommendedName>
        <fullName evidence="4">Glutaredoxin family protein</fullName>
    </recommendedName>
</protein>
<dbReference type="AlphaFoldDB" id="A0A7W5BX12"/>
<reference evidence="2 3" key="1">
    <citation type="submission" date="2020-08" db="EMBL/GenBank/DDBJ databases">
        <title>Genomic Encyclopedia of Type Strains, Phase III (KMG-III): the genomes of soil and plant-associated and newly described type strains.</title>
        <authorList>
            <person name="Whitman W."/>
        </authorList>
    </citation>
    <scope>NUCLEOTIDE SEQUENCE [LARGE SCALE GENOMIC DNA]</scope>
    <source>
        <strain evidence="2 3">CECT 5995</strain>
    </source>
</reference>
<comment type="caution">
    <text evidence="2">The sequence shown here is derived from an EMBL/GenBank/DDBJ whole genome shotgun (WGS) entry which is preliminary data.</text>
</comment>
<dbReference type="InterPro" id="IPR008554">
    <property type="entry name" value="Glutaredoxin-like"/>
</dbReference>
<keyword evidence="3" id="KW-1185">Reference proteome</keyword>
<proteinExistence type="predicted"/>
<feature type="compositionally biased region" description="Basic and acidic residues" evidence="1">
    <location>
        <begin position="93"/>
        <end position="109"/>
    </location>
</feature>
<name>A0A7W5BX12_9GAMM</name>
<evidence type="ECO:0008006" key="4">
    <source>
        <dbReference type="Google" id="ProtNLM"/>
    </source>
</evidence>
<dbReference type="Gene3D" id="3.40.30.10">
    <property type="entry name" value="Glutaredoxin"/>
    <property type="match status" value="1"/>
</dbReference>
<dbReference type="EMBL" id="JACHXM010000003">
    <property type="protein sequence ID" value="MBB3140243.1"/>
    <property type="molecule type" value="Genomic_DNA"/>
</dbReference>
<dbReference type="Proteomes" id="UP000525987">
    <property type="component" value="Unassembled WGS sequence"/>
</dbReference>
<dbReference type="SUPFAM" id="SSF52833">
    <property type="entry name" value="Thioredoxin-like"/>
    <property type="match status" value="1"/>
</dbReference>
<accession>A0A7W5BX12</accession>
<sequence>MIRLTLYTTLGCHLCEQLEAWLSVLASVEHRLEKVEISEDDRLLERFGERIPVLVDADGDELERGFEAPRLAEWLAARGWLDEAAWRAAQEGEEPRPASRGAEMRDGRRYLTPPGKL</sequence>
<dbReference type="Pfam" id="PF05768">
    <property type="entry name" value="Glrx-like"/>
    <property type="match status" value="1"/>
</dbReference>
<dbReference type="InterPro" id="IPR036249">
    <property type="entry name" value="Thioredoxin-like_sf"/>
</dbReference>
<dbReference type="RefSeq" id="WP_183386651.1">
    <property type="nucleotide sequence ID" value="NZ_JACHXM010000003.1"/>
</dbReference>
<evidence type="ECO:0000313" key="2">
    <source>
        <dbReference type="EMBL" id="MBB3140243.1"/>
    </source>
</evidence>
<organism evidence="2 3">
    <name type="scientific">Halomonas organivorans</name>
    <dbReference type="NCBI Taxonomy" id="257772"/>
    <lineage>
        <taxon>Bacteria</taxon>
        <taxon>Pseudomonadati</taxon>
        <taxon>Pseudomonadota</taxon>
        <taxon>Gammaproteobacteria</taxon>
        <taxon>Oceanospirillales</taxon>
        <taxon>Halomonadaceae</taxon>
        <taxon>Halomonas</taxon>
    </lineage>
</organism>